<keyword evidence="2" id="KW-1185">Reference proteome</keyword>
<dbReference type="EMBL" id="FWXS01000009">
    <property type="protein sequence ID" value="SMC81205.1"/>
    <property type="molecule type" value="Genomic_DNA"/>
</dbReference>
<dbReference type="Proteomes" id="UP000192393">
    <property type="component" value="Unassembled WGS sequence"/>
</dbReference>
<accession>A0A1W2C7G3</accession>
<protein>
    <submittedName>
        <fullName evidence="1">Uncharacterized protein</fullName>
    </submittedName>
</protein>
<evidence type="ECO:0000313" key="2">
    <source>
        <dbReference type="Proteomes" id="UP000192393"/>
    </source>
</evidence>
<sequence>MQSLISQCDYRLEPKGFWNENGRYVLSLYKILM</sequence>
<gene>
    <name evidence="1" type="ORF">SAMN06296427_10938</name>
</gene>
<reference evidence="1 2" key="1">
    <citation type="submission" date="2017-04" db="EMBL/GenBank/DDBJ databases">
        <authorList>
            <person name="Afonso C.L."/>
            <person name="Miller P.J."/>
            <person name="Scott M.A."/>
            <person name="Spackman E."/>
            <person name="Goraichik I."/>
            <person name="Dimitrov K.M."/>
            <person name="Suarez D.L."/>
            <person name="Swayne D.E."/>
        </authorList>
    </citation>
    <scope>NUCLEOTIDE SEQUENCE [LARGE SCALE GENOMIC DNA]</scope>
    <source>
        <strain evidence="1 2">CGMCC 1.12708</strain>
    </source>
</reference>
<organism evidence="1 2">
    <name type="scientific">Moheibacter sediminis</name>
    <dbReference type="NCBI Taxonomy" id="1434700"/>
    <lineage>
        <taxon>Bacteria</taxon>
        <taxon>Pseudomonadati</taxon>
        <taxon>Bacteroidota</taxon>
        <taxon>Flavobacteriia</taxon>
        <taxon>Flavobacteriales</taxon>
        <taxon>Weeksellaceae</taxon>
        <taxon>Moheibacter</taxon>
    </lineage>
</organism>
<evidence type="ECO:0000313" key="1">
    <source>
        <dbReference type="EMBL" id="SMC81205.1"/>
    </source>
</evidence>
<dbReference type="AlphaFoldDB" id="A0A1W2C7G3"/>
<proteinExistence type="predicted"/>
<name>A0A1W2C7G3_9FLAO</name>